<dbReference type="Gene3D" id="1.10.780.10">
    <property type="entry name" value="Hydroxylamine Oxidoreductase, Chain A, domain 1"/>
    <property type="match status" value="1"/>
</dbReference>
<gene>
    <name evidence="2" type="ORF">SAMN02745220_00009</name>
</gene>
<dbReference type="InterPro" id="IPR036280">
    <property type="entry name" value="Multihaem_cyt_sf"/>
</dbReference>
<dbReference type="Proteomes" id="UP000184603">
    <property type="component" value="Unassembled WGS sequence"/>
</dbReference>
<name>A0A1M7XVF0_9BACT</name>
<evidence type="ECO:0000313" key="3">
    <source>
        <dbReference type="Proteomes" id="UP000184603"/>
    </source>
</evidence>
<keyword evidence="1" id="KW-0732">Signal</keyword>
<dbReference type="STRING" id="1121416.SAMN02745220_00009"/>
<accession>A0A1M7XVF0</accession>
<feature type="chain" id="PRO_5012025904" evidence="1">
    <location>
        <begin position="30"/>
        <end position="131"/>
    </location>
</feature>
<evidence type="ECO:0000313" key="2">
    <source>
        <dbReference type="EMBL" id="SHO42537.1"/>
    </source>
</evidence>
<protein>
    <submittedName>
        <fullName evidence="2">Cytochrome c7</fullName>
    </submittedName>
</protein>
<evidence type="ECO:0000256" key="1">
    <source>
        <dbReference type="SAM" id="SignalP"/>
    </source>
</evidence>
<feature type="signal peptide" evidence="1">
    <location>
        <begin position="1"/>
        <end position="29"/>
    </location>
</feature>
<reference evidence="2 3" key="1">
    <citation type="submission" date="2016-12" db="EMBL/GenBank/DDBJ databases">
        <authorList>
            <person name="Song W.-J."/>
            <person name="Kurnit D.M."/>
        </authorList>
    </citation>
    <scope>NUCLEOTIDE SEQUENCE [LARGE SCALE GENOMIC DNA]</scope>
    <source>
        <strain evidence="2 3">DSM 18488</strain>
    </source>
</reference>
<organism evidence="2 3">
    <name type="scientific">Desulfopila aestuarii DSM 18488</name>
    <dbReference type="NCBI Taxonomy" id="1121416"/>
    <lineage>
        <taxon>Bacteria</taxon>
        <taxon>Pseudomonadati</taxon>
        <taxon>Thermodesulfobacteriota</taxon>
        <taxon>Desulfobulbia</taxon>
        <taxon>Desulfobulbales</taxon>
        <taxon>Desulfocapsaceae</taxon>
        <taxon>Desulfopila</taxon>
    </lineage>
</organism>
<sequence>MVKTQVRVKKTALMLAAFGLMLFAGAVQAGASEKAAHPELSEQEMLIDCAACHKEVTPEVEKEWNDSVHGIGMVKCYQCHGTFETFMVEPTRETCGACHADKLENHAEKQGKAANTPCWECHVPHSFQAKK</sequence>
<dbReference type="RefSeq" id="WP_073611709.1">
    <property type="nucleotide sequence ID" value="NZ_FRFE01000001.1"/>
</dbReference>
<dbReference type="EMBL" id="FRFE01000001">
    <property type="protein sequence ID" value="SHO42537.1"/>
    <property type="molecule type" value="Genomic_DNA"/>
</dbReference>
<keyword evidence="3" id="KW-1185">Reference proteome</keyword>
<proteinExistence type="predicted"/>
<dbReference type="SUPFAM" id="SSF48695">
    <property type="entry name" value="Multiheme cytochromes"/>
    <property type="match status" value="1"/>
</dbReference>
<dbReference type="AlphaFoldDB" id="A0A1M7XVF0"/>